<keyword evidence="3 5" id="KW-1133">Transmembrane helix</keyword>
<dbReference type="InterPro" id="IPR051598">
    <property type="entry name" value="TSUP/Inactive_protease-like"/>
</dbReference>
<feature type="transmembrane region" description="Helical" evidence="5">
    <location>
        <begin position="104"/>
        <end position="122"/>
    </location>
</feature>
<evidence type="ECO:0000256" key="1">
    <source>
        <dbReference type="ARBA" id="ARBA00004141"/>
    </source>
</evidence>
<sequence>MTPGLLTSGLSAGSGGVVGVILGLVGGGGSILAVPLLTYVVGVSSPHVAIGTSALAVSVSAAGNLVPQWRAGNVKWRCAAAFSVAGVLGALAGSVAAKAVDGQSLLALFGVVMLVVGSLMLRKRRGDGDPEVRLTKANAPVLLPWLLGIGFAVGLFSGFFGIGGGFLIVPGLMLATSMPLPMAIGTSLVAVSAFGAATAASYAASGLIDWPLAGLFILGGVLGGLVGSRLGQRLAGRKRALTITFAGLVILVGLYVVARGALPLLGANT</sequence>
<dbReference type="EMBL" id="JACJIB010000005">
    <property type="protein sequence ID" value="MBA8914093.1"/>
    <property type="molecule type" value="Genomic_DNA"/>
</dbReference>
<keyword evidence="4 5" id="KW-0472">Membrane</keyword>
<proteinExistence type="inferred from homology"/>
<reference evidence="6 7" key="1">
    <citation type="submission" date="2020-08" db="EMBL/GenBank/DDBJ databases">
        <title>Genomic Encyclopedia of Type Strains, Phase IV (KMG-IV): sequencing the most valuable type-strain genomes for metagenomic binning, comparative biology and taxonomic classification.</title>
        <authorList>
            <person name="Goeker M."/>
        </authorList>
    </citation>
    <scope>NUCLEOTIDE SEQUENCE [LARGE SCALE GENOMIC DNA]</scope>
    <source>
        <strain evidence="6 7">DSM 11490</strain>
    </source>
</reference>
<keyword evidence="7" id="KW-1185">Reference proteome</keyword>
<gene>
    <name evidence="6" type="ORF">HNR51_003184</name>
</gene>
<evidence type="ECO:0000256" key="3">
    <source>
        <dbReference type="ARBA" id="ARBA00022989"/>
    </source>
</evidence>
<evidence type="ECO:0000313" key="6">
    <source>
        <dbReference type="EMBL" id="MBA8914093.1"/>
    </source>
</evidence>
<accession>A0AA40S3W2</accession>
<comment type="similarity">
    <text evidence="5">Belongs to the 4-toluene sulfonate uptake permease (TSUP) (TC 2.A.102) family.</text>
</comment>
<organism evidence="6 7">
    <name type="scientific">Methylorubrum thiocyanatum</name>
    <dbReference type="NCBI Taxonomy" id="47958"/>
    <lineage>
        <taxon>Bacteria</taxon>
        <taxon>Pseudomonadati</taxon>
        <taxon>Pseudomonadota</taxon>
        <taxon>Alphaproteobacteria</taxon>
        <taxon>Hyphomicrobiales</taxon>
        <taxon>Methylobacteriaceae</taxon>
        <taxon>Methylorubrum</taxon>
    </lineage>
</organism>
<name>A0AA40S3W2_9HYPH</name>
<evidence type="ECO:0000256" key="4">
    <source>
        <dbReference type="ARBA" id="ARBA00023136"/>
    </source>
</evidence>
<dbReference type="Pfam" id="PF01925">
    <property type="entry name" value="TauE"/>
    <property type="match status" value="1"/>
</dbReference>
<dbReference type="RefSeq" id="WP_182555555.1">
    <property type="nucleotide sequence ID" value="NZ_BPRF01000003.1"/>
</dbReference>
<evidence type="ECO:0000256" key="2">
    <source>
        <dbReference type="ARBA" id="ARBA00022692"/>
    </source>
</evidence>
<protein>
    <recommendedName>
        <fullName evidence="5">Probable membrane transporter protein</fullName>
    </recommendedName>
</protein>
<evidence type="ECO:0000313" key="7">
    <source>
        <dbReference type="Proteomes" id="UP000543554"/>
    </source>
</evidence>
<feature type="transmembrane region" description="Helical" evidence="5">
    <location>
        <begin position="79"/>
        <end position="97"/>
    </location>
</feature>
<feature type="transmembrane region" description="Helical" evidence="5">
    <location>
        <begin position="240"/>
        <end position="258"/>
    </location>
</feature>
<feature type="transmembrane region" description="Helical" evidence="5">
    <location>
        <begin position="210"/>
        <end position="228"/>
    </location>
</feature>
<dbReference type="AlphaFoldDB" id="A0AA40S3W2"/>
<comment type="caution">
    <text evidence="6">The sequence shown here is derived from an EMBL/GenBank/DDBJ whole genome shotgun (WGS) entry which is preliminary data.</text>
</comment>
<dbReference type="PANTHER" id="PTHR43701">
    <property type="entry name" value="MEMBRANE TRANSPORTER PROTEIN MJ0441-RELATED"/>
    <property type="match status" value="1"/>
</dbReference>
<comment type="subcellular location">
    <subcellularLocation>
        <location evidence="5">Cell membrane</location>
        <topology evidence="5">Multi-pass membrane protein</topology>
    </subcellularLocation>
    <subcellularLocation>
        <location evidence="1">Membrane</location>
        <topology evidence="1">Multi-pass membrane protein</topology>
    </subcellularLocation>
</comment>
<dbReference type="PANTHER" id="PTHR43701:SF2">
    <property type="entry name" value="MEMBRANE TRANSPORTER PROTEIN YJNA-RELATED"/>
    <property type="match status" value="1"/>
</dbReference>
<feature type="transmembrane region" description="Helical" evidence="5">
    <location>
        <begin position="142"/>
        <end position="168"/>
    </location>
</feature>
<keyword evidence="5" id="KW-1003">Cell membrane</keyword>
<keyword evidence="2 5" id="KW-0812">Transmembrane</keyword>
<dbReference type="GO" id="GO:0005886">
    <property type="term" value="C:plasma membrane"/>
    <property type="evidence" value="ECO:0007669"/>
    <property type="project" value="UniProtKB-SubCell"/>
</dbReference>
<feature type="transmembrane region" description="Helical" evidence="5">
    <location>
        <begin position="20"/>
        <end position="41"/>
    </location>
</feature>
<feature type="transmembrane region" description="Helical" evidence="5">
    <location>
        <begin position="48"/>
        <end position="67"/>
    </location>
</feature>
<dbReference type="InterPro" id="IPR002781">
    <property type="entry name" value="TM_pro_TauE-like"/>
</dbReference>
<evidence type="ECO:0000256" key="5">
    <source>
        <dbReference type="RuleBase" id="RU363041"/>
    </source>
</evidence>
<dbReference type="Proteomes" id="UP000543554">
    <property type="component" value="Unassembled WGS sequence"/>
</dbReference>
<feature type="transmembrane region" description="Helical" evidence="5">
    <location>
        <begin position="180"/>
        <end position="204"/>
    </location>
</feature>